<keyword evidence="8" id="KW-0548">Nucleotidyltransferase</keyword>
<evidence type="ECO:0000256" key="4">
    <source>
        <dbReference type="ARBA" id="ARBA00022801"/>
    </source>
</evidence>
<dbReference type="GO" id="GO:0003676">
    <property type="term" value="F:nucleic acid binding"/>
    <property type="evidence" value="ECO:0007669"/>
    <property type="project" value="InterPro"/>
</dbReference>
<dbReference type="GO" id="GO:0006310">
    <property type="term" value="P:DNA recombination"/>
    <property type="evidence" value="ECO:0007669"/>
    <property type="project" value="UniProtKB-KW"/>
</dbReference>
<keyword evidence="9" id="KW-0233">DNA recombination</keyword>
<reference evidence="12 13" key="1">
    <citation type="submission" date="2024-01" db="EMBL/GenBank/DDBJ databases">
        <title>The complete chloroplast genome sequence of Lithospermum erythrorhizon: insights into the phylogenetic relationship among Boraginaceae species and the maternal lineages of purple gromwells.</title>
        <authorList>
            <person name="Okada T."/>
            <person name="Watanabe K."/>
        </authorList>
    </citation>
    <scope>NUCLEOTIDE SEQUENCE [LARGE SCALE GENOMIC DNA]</scope>
</reference>
<dbReference type="GO" id="GO:0003887">
    <property type="term" value="F:DNA-directed DNA polymerase activity"/>
    <property type="evidence" value="ECO:0007669"/>
    <property type="project" value="UniProtKB-KW"/>
</dbReference>
<dbReference type="InterPro" id="IPR001584">
    <property type="entry name" value="Integrase_cat-core"/>
</dbReference>
<evidence type="ECO:0000256" key="10">
    <source>
        <dbReference type="SAM" id="MobiDB-lite"/>
    </source>
</evidence>
<evidence type="ECO:0000256" key="5">
    <source>
        <dbReference type="ARBA" id="ARBA00022842"/>
    </source>
</evidence>
<gene>
    <name evidence="12" type="ORF">LIER_20835</name>
</gene>
<comment type="caution">
    <text evidence="12">The sequence shown here is derived from an EMBL/GenBank/DDBJ whole genome shotgun (WGS) entry which is preliminary data.</text>
</comment>
<keyword evidence="3" id="KW-0255">Endonuclease</keyword>
<dbReference type="PANTHER" id="PTHR42648">
    <property type="entry name" value="TRANSPOSASE, PUTATIVE-RELATED"/>
    <property type="match status" value="1"/>
</dbReference>
<keyword evidence="2" id="KW-0479">Metal-binding</keyword>
<dbReference type="GO" id="GO:0015074">
    <property type="term" value="P:DNA integration"/>
    <property type="evidence" value="ECO:0007669"/>
    <property type="project" value="UniProtKB-KW"/>
</dbReference>
<evidence type="ECO:0000256" key="1">
    <source>
        <dbReference type="ARBA" id="ARBA00022722"/>
    </source>
</evidence>
<evidence type="ECO:0000259" key="11">
    <source>
        <dbReference type="PROSITE" id="PS50994"/>
    </source>
</evidence>
<dbReference type="GO" id="GO:0003964">
    <property type="term" value="F:RNA-directed DNA polymerase activity"/>
    <property type="evidence" value="ECO:0007669"/>
    <property type="project" value="UniProtKB-KW"/>
</dbReference>
<feature type="domain" description="Integrase catalytic" evidence="11">
    <location>
        <begin position="1"/>
        <end position="108"/>
    </location>
</feature>
<name>A0AAV3QNW1_LITER</name>
<keyword evidence="8" id="KW-0808">Transferase</keyword>
<dbReference type="PANTHER" id="PTHR42648:SF11">
    <property type="entry name" value="TRANSPOSON TY4-P GAG-POL POLYPROTEIN"/>
    <property type="match status" value="1"/>
</dbReference>
<keyword evidence="4" id="KW-0378">Hydrolase</keyword>
<evidence type="ECO:0000256" key="7">
    <source>
        <dbReference type="ARBA" id="ARBA00022918"/>
    </source>
</evidence>
<evidence type="ECO:0000313" key="13">
    <source>
        <dbReference type="Proteomes" id="UP001454036"/>
    </source>
</evidence>
<keyword evidence="13" id="KW-1185">Reference proteome</keyword>
<keyword evidence="6" id="KW-0229">DNA integration</keyword>
<organism evidence="12 13">
    <name type="scientific">Lithospermum erythrorhizon</name>
    <name type="common">Purple gromwell</name>
    <name type="synonym">Lithospermum officinale var. erythrorhizon</name>
    <dbReference type="NCBI Taxonomy" id="34254"/>
    <lineage>
        <taxon>Eukaryota</taxon>
        <taxon>Viridiplantae</taxon>
        <taxon>Streptophyta</taxon>
        <taxon>Embryophyta</taxon>
        <taxon>Tracheophyta</taxon>
        <taxon>Spermatophyta</taxon>
        <taxon>Magnoliopsida</taxon>
        <taxon>eudicotyledons</taxon>
        <taxon>Gunneridae</taxon>
        <taxon>Pentapetalae</taxon>
        <taxon>asterids</taxon>
        <taxon>lamiids</taxon>
        <taxon>Boraginales</taxon>
        <taxon>Boraginaceae</taxon>
        <taxon>Boraginoideae</taxon>
        <taxon>Lithospermeae</taxon>
        <taxon>Lithospermum</taxon>
    </lineage>
</organism>
<keyword evidence="8" id="KW-0239">DNA-directed DNA polymerase</keyword>
<evidence type="ECO:0000256" key="8">
    <source>
        <dbReference type="ARBA" id="ARBA00022932"/>
    </source>
</evidence>
<evidence type="ECO:0000256" key="9">
    <source>
        <dbReference type="ARBA" id="ARBA00023172"/>
    </source>
</evidence>
<dbReference type="GO" id="GO:0016787">
    <property type="term" value="F:hydrolase activity"/>
    <property type="evidence" value="ECO:0007669"/>
    <property type="project" value="UniProtKB-KW"/>
</dbReference>
<evidence type="ECO:0000313" key="12">
    <source>
        <dbReference type="EMBL" id="GAA0165429.1"/>
    </source>
</evidence>
<evidence type="ECO:0000256" key="3">
    <source>
        <dbReference type="ARBA" id="ARBA00022759"/>
    </source>
</evidence>
<keyword evidence="7" id="KW-0695">RNA-directed DNA polymerase</keyword>
<accession>A0AAV3QNW1</accession>
<dbReference type="AlphaFoldDB" id="A0AAV3QNW1"/>
<dbReference type="InterPro" id="IPR012337">
    <property type="entry name" value="RNaseH-like_sf"/>
</dbReference>
<dbReference type="Gene3D" id="3.30.420.10">
    <property type="entry name" value="Ribonuclease H-like superfamily/Ribonuclease H"/>
    <property type="match status" value="1"/>
</dbReference>
<protein>
    <recommendedName>
        <fullName evidence="11">Integrase catalytic domain-containing protein</fullName>
    </recommendedName>
</protein>
<dbReference type="EMBL" id="BAABME010005373">
    <property type="protein sequence ID" value="GAA0165429.1"/>
    <property type="molecule type" value="Genomic_DNA"/>
</dbReference>
<evidence type="ECO:0000256" key="6">
    <source>
        <dbReference type="ARBA" id="ARBA00022908"/>
    </source>
</evidence>
<dbReference type="SUPFAM" id="SSF53098">
    <property type="entry name" value="Ribonuclease H-like"/>
    <property type="match status" value="1"/>
</dbReference>
<dbReference type="GO" id="GO:0004519">
    <property type="term" value="F:endonuclease activity"/>
    <property type="evidence" value="ECO:0007669"/>
    <property type="project" value="UniProtKB-KW"/>
</dbReference>
<dbReference type="PROSITE" id="PS50994">
    <property type="entry name" value="INTEGRASE"/>
    <property type="match status" value="1"/>
</dbReference>
<keyword evidence="5" id="KW-0460">Magnesium</keyword>
<feature type="compositionally biased region" description="Basic and acidic residues" evidence="10">
    <location>
        <begin position="146"/>
        <end position="164"/>
    </location>
</feature>
<keyword evidence="1" id="KW-0540">Nuclease</keyword>
<dbReference type="Proteomes" id="UP001454036">
    <property type="component" value="Unassembled WGS sequence"/>
</dbReference>
<dbReference type="InterPro" id="IPR036397">
    <property type="entry name" value="RNaseH_sf"/>
</dbReference>
<evidence type="ECO:0000256" key="2">
    <source>
        <dbReference type="ARBA" id="ARBA00022723"/>
    </source>
</evidence>
<dbReference type="GO" id="GO:0046872">
    <property type="term" value="F:metal ion binding"/>
    <property type="evidence" value="ECO:0007669"/>
    <property type="project" value="UniProtKB-KW"/>
</dbReference>
<feature type="region of interest" description="Disordered" evidence="10">
    <location>
        <begin position="125"/>
        <end position="164"/>
    </location>
</feature>
<proteinExistence type="predicted"/>
<sequence>MVENRTGRKLKTVRSDNGTEYAEGAFKEFYNQEGIVRHWTVSDTPQQNEVAERLNALYLKKDVTFDERSMVALSKATVPQNGDVKTVNTHVMEIESRSQPDSILVHLENHDINQNEDDDYGVIQNEGDEPDHKEIQQENAHTLQQRQDESLNHWRPLDQREIIK</sequence>
<dbReference type="InterPro" id="IPR039537">
    <property type="entry name" value="Retrotran_Ty1/copia-like"/>
</dbReference>